<gene>
    <name evidence="1" type="ORF">H6G18_21615</name>
</gene>
<accession>A0ABR8CVD7</accession>
<evidence type="ECO:0000313" key="2">
    <source>
        <dbReference type="Proteomes" id="UP000607281"/>
    </source>
</evidence>
<dbReference type="EMBL" id="JACJRF010000053">
    <property type="protein sequence ID" value="MBD2346721.1"/>
    <property type="molecule type" value="Genomic_DNA"/>
</dbReference>
<dbReference type="SUPFAM" id="SSF53163">
    <property type="entry name" value="HybD-like"/>
    <property type="match status" value="1"/>
</dbReference>
<keyword evidence="1" id="KW-0378">Hydrolase</keyword>
<dbReference type="RefSeq" id="WP_190409133.1">
    <property type="nucleotide sequence ID" value="NZ_JACJRF010000053.1"/>
</dbReference>
<dbReference type="NCBIfam" id="TIGR00072">
    <property type="entry name" value="hydrog_prot"/>
    <property type="match status" value="1"/>
</dbReference>
<dbReference type="InterPro" id="IPR023430">
    <property type="entry name" value="Pept_HybD-like_dom_sf"/>
</dbReference>
<dbReference type="GO" id="GO:0006508">
    <property type="term" value="P:proteolysis"/>
    <property type="evidence" value="ECO:0007669"/>
    <property type="project" value="UniProtKB-KW"/>
</dbReference>
<dbReference type="PANTHER" id="PTHR30302">
    <property type="entry name" value="HYDROGENASE 1 MATURATION PROTEASE"/>
    <property type="match status" value="1"/>
</dbReference>
<dbReference type="CDD" id="cd06066">
    <property type="entry name" value="H2MP_NAD-link-bidir"/>
    <property type="match status" value="1"/>
</dbReference>
<dbReference type="InterPro" id="IPR000671">
    <property type="entry name" value="Peptidase_A31"/>
</dbReference>
<dbReference type="Gene3D" id="3.40.50.1450">
    <property type="entry name" value="HybD-like"/>
    <property type="match status" value="1"/>
</dbReference>
<dbReference type="Proteomes" id="UP000607281">
    <property type="component" value="Unassembled WGS sequence"/>
</dbReference>
<sequence>MKKTVMVIGYGNDLRSDDGIGQWIANEIASWHLPSVESVAVHQLTPDLVDSLASVDLAIFVDACLPVENFDVQVQSLLPACDIDSNVHTGDPRSLLALTEAIHGNFPVAWWVTIPGMNFEVGDRFSRTMEAGKAIALVKIVQILDKVNNFWVESRAVA</sequence>
<dbReference type="GO" id="GO:0008233">
    <property type="term" value="F:peptidase activity"/>
    <property type="evidence" value="ECO:0007669"/>
    <property type="project" value="UniProtKB-KW"/>
</dbReference>
<keyword evidence="1" id="KW-0645">Protease</keyword>
<protein>
    <submittedName>
        <fullName evidence="1">Hydrogenase maturation protease</fullName>
    </submittedName>
</protein>
<dbReference type="PANTHER" id="PTHR30302:SF5">
    <property type="entry name" value="SLR1876 PROTEIN"/>
    <property type="match status" value="1"/>
</dbReference>
<comment type="caution">
    <text evidence="1">The sequence shown here is derived from an EMBL/GenBank/DDBJ whole genome shotgun (WGS) entry which is preliminary data.</text>
</comment>
<organism evidence="1 2">
    <name type="scientific">Anabaena subtropica FACHB-260</name>
    <dbReference type="NCBI Taxonomy" id="2692884"/>
    <lineage>
        <taxon>Bacteria</taxon>
        <taxon>Bacillati</taxon>
        <taxon>Cyanobacteriota</taxon>
        <taxon>Cyanophyceae</taxon>
        <taxon>Nostocales</taxon>
        <taxon>Nostocaceae</taxon>
        <taxon>Anabaena</taxon>
    </lineage>
</organism>
<evidence type="ECO:0000313" key="1">
    <source>
        <dbReference type="EMBL" id="MBD2346721.1"/>
    </source>
</evidence>
<keyword evidence="2" id="KW-1185">Reference proteome</keyword>
<reference evidence="1 2" key="1">
    <citation type="journal article" date="2020" name="ISME J.">
        <title>Comparative genomics reveals insights into cyanobacterial evolution and habitat adaptation.</title>
        <authorList>
            <person name="Chen M.Y."/>
            <person name="Teng W.K."/>
            <person name="Zhao L."/>
            <person name="Hu C.X."/>
            <person name="Zhou Y.K."/>
            <person name="Han B.P."/>
            <person name="Song L.R."/>
            <person name="Shu W.S."/>
        </authorList>
    </citation>
    <scope>NUCLEOTIDE SEQUENCE [LARGE SCALE GENOMIC DNA]</scope>
    <source>
        <strain evidence="1 2">FACHB-260</strain>
    </source>
</reference>
<name>A0ABR8CVD7_9NOST</name>
<proteinExistence type="predicted"/>